<evidence type="ECO:0008006" key="4">
    <source>
        <dbReference type="Google" id="ProtNLM"/>
    </source>
</evidence>
<dbReference type="OrthoDB" id="213937at2"/>
<protein>
    <recommendedName>
        <fullName evidence="4">Carboxypeptidase regulatory-like domain-containing protein</fullName>
    </recommendedName>
</protein>
<dbReference type="AlphaFoldDB" id="A0A5C1A9M1"/>
<feature type="region of interest" description="Disordered" evidence="1">
    <location>
        <begin position="128"/>
        <end position="149"/>
    </location>
</feature>
<accession>A0A5C1A9M1</accession>
<evidence type="ECO:0000313" key="2">
    <source>
        <dbReference type="EMBL" id="QEL13814.1"/>
    </source>
</evidence>
<dbReference type="Proteomes" id="UP000324974">
    <property type="component" value="Chromosome"/>
</dbReference>
<dbReference type="KEGG" id="lrs:PX52LOC_00672"/>
<evidence type="ECO:0000256" key="1">
    <source>
        <dbReference type="SAM" id="MobiDB-lite"/>
    </source>
</evidence>
<sequence length="149" mass="16189">MWRTAKWCTAIVCAVLLLLLLYDRAVLILWGGRTDLTVEFVVTDGRTGQPIAQAAINLVIDETKTHALHTDSGGKATITIPCMTAGRQSGLGLTNSSSVIFSNWQISITASGHQSLTDRLIRYADYKDTSQENGPHAHRASISIPLDPE</sequence>
<evidence type="ECO:0000313" key="3">
    <source>
        <dbReference type="Proteomes" id="UP000324974"/>
    </source>
</evidence>
<organism evidence="2 3">
    <name type="scientific">Limnoglobus roseus</name>
    <dbReference type="NCBI Taxonomy" id="2598579"/>
    <lineage>
        <taxon>Bacteria</taxon>
        <taxon>Pseudomonadati</taxon>
        <taxon>Planctomycetota</taxon>
        <taxon>Planctomycetia</taxon>
        <taxon>Gemmatales</taxon>
        <taxon>Gemmataceae</taxon>
        <taxon>Limnoglobus</taxon>
    </lineage>
</organism>
<proteinExistence type="predicted"/>
<reference evidence="3" key="1">
    <citation type="submission" date="2019-08" db="EMBL/GenBank/DDBJ databases">
        <title>Limnoglobus roseus gen. nov., sp. nov., a novel freshwater planctomycete with a giant genome from the family Gemmataceae.</title>
        <authorList>
            <person name="Kulichevskaya I.S."/>
            <person name="Naumoff D.G."/>
            <person name="Miroshnikov K."/>
            <person name="Ivanova A."/>
            <person name="Philippov D.A."/>
            <person name="Hakobyan A."/>
            <person name="Rijpstra I.C."/>
            <person name="Sinninghe Damste J.S."/>
            <person name="Liesack W."/>
            <person name="Dedysh S.N."/>
        </authorList>
    </citation>
    <scope>NUCLEOTIDE SEQUENCE [LARGE SCALE GENOMIC DNA]</scope>
    <source>
        <strain evidence="3">PX52</strain>
    </source>
</reference>
<dbReference type="RefSeq" id="WP_149108753.1">
    <property type="nucleotide sequence ID" value="NZ_CP042425.1"/>
</dbReference>
<name>A0A5C1A9M1_9BACT</name>
<gene>
    <name evidence="2" type="ORF">PX52LOC_00672</name>
</gene>
<keyword evidence="3" id="KW-1185">Reference proteome</keyword>
<dbReference type="EMBL" id="CP042425">
    <property type="protein sequence ID" value="QEL13814.1"/>
    <property type="molecule type" value="Genomic_DNA"/>
</dbReference>